<evidence type="ECO:0000256" key="2">
    <source>
        <dbReference type="ARBA" id="ARBA00022490"/>
    </source>
</evidence>
<dbReference type="PANTHER" id="PTHR42713">
    <property type="entry name" value="HISTIDINE KINASE-RELATED"/>
    <property type="match status" value="1"/>
</dbReference>
<evidence type="ECO:0000259" key="9">
    <source>
        <dbReference type="PROSITE" id="PS01124"/>
    </source>
</evidence>
<evidence type="ECO:0000256" key="3">
    <source>
        <dbReference type="ARBA" id="ARBA00022553"/>
    </source>
</evidence>
<accession>A0A7W5CA39</accession>
<evidence type="ECO:0000256" key="6">
    <source>
        <dbReference type="ARBA" id="ARBA00023125"/>
    </source>
</evidence>
<comment type="caution">
    <text evidence="11">The sequence shown here is derived from an EMBL/GenBank/DDBJ whole genome shotgun (WGS) entry which is preliminary data.</text>
</comment>
<dbReference type="EMBL" id="JACHXW010000012">
    <property type="protein sequence ID" value="MBB3153898.1"/>
    <property type="molecule type" value="Genomic_DNA"/>
</dbReference>
<gene>
    <name evidence="11" type="ORF">FHS16_003973</name>
</gene>
<protein>
    <submittedName>
        <fullName evidence="11">YesN/AraC family two-component response regulator</fullName>
    </submittedName>
</protein>
<dbReference type="PANTHER" id="PTHR42713:SF3">
    <property type="entry name" value="TRANSCRIPTIONAL REGULATORY PROTEIN HPTR"/>
    <property type="match status" value="1"/>
</dbReference>
<dbReference type="Pfam" id="PF12833">
    <property type="entry name" value="HTH_18"/>
    <property type="match status" value="1"/>
</dbReference>
<dbReference type="PROSITE" id="PS01124">
    <property type="entry name" value="HTH_ARAC_FAMILY_2"/>
    <property type="match status" value="1"/>
</dbReference>
<dbReference type="SMART" id="SM00342">
    <property type="entry name" value="HTH_ARAC"/>
    <property type="match status" value="1"/>
</dbReference>
<dbReference type="GO" id="GO:0003700">
    <property type="term" value="F:DNA-binding transcription factor activity"/>
    <property type="evidence" value="ECO:0007669"/>
    <property type="project" value="InterPro"/>
</dbReference>
<feature type="modified residue" description="4-aspartylphosphate" evidence="8">
    <location>
        <position position="55"/>
    </location>
</feature>
<dbReference type="GO" id="GO:0005737">
    <property type="term" value="C:cytoplasm"/>
    <property type="evidence" value="ECO:0007669"/>
    <property type="project" value="UniProtKB-SubCell"/>
</dbReference>
<evidence type="ECO:0000256" key="4">
    <source>
        <dbReference type="ARBA" id="ARBA00023012"/>
    </source>
</evidence>
<dbReference type="InterPro" id="IPR001789">
    <property type="entry name" value="Sig_transdc_resp-reg_receiver"/>
</dbReference>
<dbReference type="GO" id="GO:0000160">
    <property type="term" value="P:phosphorelay signal transduction system"/>
    <property type="evidence" value="ECO:0007669"/>
    <property type="project" value="UniProtKB-KW"/>
</dbReference>
<evidence type="ECO:0000256" key="8">
    <source>
        <dbReference type="PROSITE-ProRule" id="PRU00169"/>
    </source>
</evidence>
<evidence type="ECO:0000259" key="10">
    <source>
        <dbReference type="PROSITE" id="PS50110"/>
    </source>
</evidence>
<keyword evidence="12" id="KW-1185">Reference proteome</keyword>
<feature type="domain" description="HTH araC/xylS-type" evidence="9">
    <location>
        <begin position="311"/>
        <end position="409"/>
    </location>
</feature>
<dbReference type="AlphaFoldDB" id="A0A7W5CA39"/>
<keyword evidence="7" id="KW-0804">Transcription</keyword>
<keyword evidence="5" id="KW-0805">Transcription regulation</keyword>
<comment type="subcellular location">
    <subcellularLocation>
        <location evidence="1">Cytoplasm</location>
    </subcellularLocation>
</comment>
<sequence length="416" mass="48777">MTSLLIVDDDQYIREGLKRLINWKALNITRLSEAEGAYEALELMEANRSHIVLTDIRMPKGDGLHLIEQIRLRNWNTSIVVLSGYNEYAYVRQAMKHHVEDYLLKPIDATELAEIIASCTERFQGQYIAEQMQRESFQLLKNNILLRWVQNRIQYDQLREKLKFLQLPLLMNEQYQICIIDWHDRQEGELARNEEQYRSFAILNSVEEVLLESGRGIAFLNEYRQIIVLFTDEGNDSESFRASNQSWMLELAKQYGEILKTPWVNYFGKVTCLPRLLHESYSEALAQCGINKGLQKTDHELDLISQNPIIRQVERYVQEHYSEELSLQLLSLHFNVNAVYLGRLFRKETEQSFNDYLNRIRLNHAKKMLAVTALKATEIATAAGFLDPNYFFRKFKRVHGISPSDYRLSVNNLTEQ</sequence>
<dbReference type="InterPro" id="IPR018060">
    <property type="entry name" value="HTH_AraC"/>
</dbReference>
<dbReference type="Proteomes" id="UP000518605">
    <property type="component" value="Unassembled WGS sequence"/>
</dbReference>
<evidence type="ECO:0000256" key="7">
    <source>
        <dbReference type="ARBA" id="ARBA00023163"/>
    </source>
</evidence>
<keyword evidence="4" id="KW-0902">Two-component regulatory system</keyword>
<evidence type="ECO:0000256" key="1">
    <source>
        <dbReference type="ARBA" id="ARBA00004496"/>
    </source>
</evidence>
<dbReference type="InterPro" id="IPR009057">
    <property type="entry name" value="Homeodomain-like_sf"/>
</dbReference>
<dbReference type="SMART" id="SM00448">
    <property type="entry name" value="REC"/>
    <property type="match status" value="1"/>
</dbReference>
<dbReference type="Gene3D" id="1.10.10.60">
    <property type="entry name" value="Homeodomain-like"/>
    <property type="match status" value="2"/>
</dbReference>
<keyword evidence="3 8" id="KW-0597">Phosphoprotein</keyword>
<name>A0A7W5CA39_9BACL</name>
<keyword evidence="6" id="KW-0238">DNA-binding</keyword>
<evidence type="ECO:0000313" key="11">
    <source>
        <dbReference type="EMBL" id="MBB3153898.1"/>
    </source>
</evidence>
<dbReference type="InterPro" id="IPR051552">
    <property type="entry name" value="HptR"/>
</dbReference>
<organism evidence="11 12">
    <name type="scientific">Paenibacillus endophyticus</name>
    <dbReference type="NCBI Taxonomy" id="1294268"/>
    <lineage>
        <taxon>Bacteria</taxon>
        <taxon>Bacillati</taxon>
        <taxon>Bacillota</taxon>
        <taxon>Bacilli</taxon>
        <taxon>Bacillales</taxon>
        <taxon>Paenibacillaceae</taxon>
        <taxon>Paenibacillus</taxon>
    </lineage>
</organism>
<dbReference type="CDD" id="cd17536">
    <property type="entry name" value="REC_YesN-like"/>
    <property type="match status" value="1"/>
</dbReference>
<evidence type="ECO:0000256" key="5">
    <source>
        <dbReference type="ARBA" id="ARBA00023015"/>
    </source>
</evidence>
<keyword evidence="2" id="KW-0963">Cytoplasm</keyword>
<feature type="domain" description="Response regulatory" evidence="10">
    <location>
        <begin position="3"/>
        <end position="120"/>
    </location>
</feature>
<dbReference type="SUPFAM" id="SSF52172">
    <property type="entry name" value="CheY-like"/>
    <property type="match status" value="1"/>
</dbReference>
<dbReference type="GO" id="GO:0043565">
    <property type="term" value="F:sequence-specific DNA binding"/>
    <property type="evidence" value="ECO:0007669"/>
    <property type="project" value="InterPro"/>
</dbReference>
<dbReference type="PRINTS" id="PR00032">
    <property type="entry name" value="HTHARAC"/>
</dbReference>
<dbReference type="SUPFAM" id="SSF46689">
    <property type="entry name" value="Homeodomain-like"/>
    <property type="match status" value="2"/>
</dbReference>
<dbReference type="PROSITE" id="PS50110">
    <property type="entry name" value="RESPONSE_REGULATORY"/>
    <property type="match status" value="1"/>
</dbReference>
<dbReference type="Gene3D" id="3.40.50.2300">
    <property type="match status" value="1"/>
</dbReference>
<proteinExistence type="predicted"/>
<dbReference type="InterPro" id="IPR011006">
    <property type="entry name" value="CheY-like_superfamily"/>
</dbReference>
<dbReference type="RefSeq" id="WP_183566322.1">
    <property type="nucleotide sequence ID" value="NZ_CBCSLB010000012.1"/>
</dbReference>
<evidence type="ECO:0000313" key="12">
    <source>
        <dbReference type="Proteomes" id="UP000518605"/>
    </source>
</evidence>
<dbReference type="InterPro" id="IPR020449">
    <property type="entry name" value="Tscrpt_reg_AraC-type_HTH"/>
</dbReference>
<dbReference type="Pfam" id="PF00072">
    <property type="entry name" value="Response_reg"/>
    <property type="match status" value="1"/>
</dbReference>
<reference evidence="11 12" key="1">
    <citation type="submission" date="2020-08" db="EMBL/GenBank/DDBJ databases">
        <title>Genomic Encyclopedia of Type Strains, Phase III (KMG-III): the genomes of soil and plant-associated and newly described type strains.</title>
        <authorList>
            <person name="Whitman W."/>
        </authorList>
    </citation>
    <scope>NUCLEOTIDE SEQUENCE [LARGE SCALE GENOMIC DNA]</scope>
    <source>
        <strain evidence="11 12">CECT 8234</strain>
    </source>
</reference>